<keyword evidence="7" id="KW-1185">Reference proteome</keyword>
<dbReference type="SMART" id="SM00903">
    <property type="entry name" value="Flavin_Reduct"/>
    <property type="match status" value="1"/>
</dbReference>
<evidence type="ECO:0000256" key="2">
    <source>
        <dbReference type="ARBA" id="ARBA00022630"/>
    </source>
</evidence>
<dbReference type="RefSeq" id="WP_181949686.1">
    <property type="nucleotide sequence ID" value="NZ_CCDH010000005.1"/>
</dbReference>
<comment type="cofactor">
    <cofactor evidence="1">
        <name>FMN</name>
        <dbReference type="ChEBI" id="CHEBI:58210"/>
    </cofactor>
</comment>
<dbReference type="GO" id="GO:0016646">
    <property type="term" value="F:oxidoreductase activity, acting on the CH-NH group of donors, NAD or NADP as acceptor"/>
    <property type="evidence" value="ECO:0007669"/>
    <property type="project" value="UniProtKB-ARBA"/>
</dbReference>
<sequence length="198" mass="22390">MLIGEKEFQNHTMSKLIKGAVVPRPIAWISTVSQEGIRNLAPFSFFTVASMEPITLCFSIGGAETDKDTLENVKQTGQFIINVVTETLANQMHTSSKVYPPEVDEFNMAGTEWEDGDFVNVPRVKESPVHMECELDRVIEIGEGHLVLGKLVGYHIQDEVYEEKDRVDPRQLKPVGRMAGNYSYIRDFFKLPNEDLPE</sequence>
<name>A0A024P956_9BACI</name>
<reference evidence="7" key="1">
    <citation type="submission" date="2014-03" db="EMBL/GenBank/DDBJ databases">
        <authorList>
            <person name="Urmite Genomes U."/>
        </authorList>
    </citation>
    <scope>NUCLEOTIDE SEQUENCE [LARGE SCALE GENOMIC DNA]</scope>
    <source>
        <strain evidence="7">HD-03</strain>
    </source>
</reference>
<evidence type="ECO:0000313" key="7">
    <source>
        <dbReference type="Proteomes" id="UP000028868"/>
    </source>
</evidence>
<organism evidence="6 7">
    <name type="scientific">Halobacillus karajensis</name>
    <dbReference type="NCBI Taxonomy" id="195088"/>
    <lineage>
        <taxon>Bacteria</taxon>
        <taxon>Bacillati</taxon>
        <taxon>Bacillota</taxon>
        <taxon>Bacilli</taxon>
        <taxon>Bacillales</taxon>
        <taxon>Bacillaceae</taxon>
        <taxon>Halobacillus</taxon>
    </lineage>
</organism>
<proteinExistence type="inferred from homology"/>
<evidence type="ECO:0000313" key="6">
    <source>
        <dbReference type="EMBL" id="CDQ25378.1"/>
    </source>
</evidence>
<evidence type="ECO:0000259" key="5">
    <source>
        <dbReference type="SMART" id="SM00903"/>
    </source>
</evidence>
<dbReference type="AlphaFoldDB" id="A0A024P956"/>
<keyword evidence="2" id="KW-0285">Flavoprotein</keyword>
<reference evidence="6 7" key="2">
    <citation type="submission" date="2014-05" db="EMBL/GenBank/DDBJ databases">
        <title>Draft genome sequence of Halobacillus karajensis HK-03.</title>
        <authorList>
            <person name="Khelaifia S."/>
            <person name="Croce O."/>
            <person name="Lagier J.C."/>
            <person name="Raoult D."/>
        </authorList>
    </citation>
    <scope>NUCLEOTIDE SEQUENCE [LARGE SCALE GENOMIC DNA]</scope>
    <source>
        <strain evidence="6 7">HD-03</strain>
    </source>
</reference>
<comment type="caution">
    <text evidence="6">The sequence shown here is derived from an EMBL/GenBank/DDBJ whole genome shotgun (WGS) entry which is preliminary data.</text>
</comment>
<dbReference type="EMBL" id="CCDI010000005">
    <property type="protein sequence ID" value="CDQ25378.1"/>
    <property type="molecule type" value="Genomic_DNA"/>
</dbReference>
<evidence type="ECO:0000256" key="3">
    <source>
        <dbReference type="ARBA" id="ARBA00022643"/>
    </source>
</evidence>
<gene>
    <name evidence="6" type="ORF">BN983_03709</name>
</gene>
<dbReference type="InterPro" id="IPR012349">
    <property type="entry name" value="Split_barrel_FMN-bd"/>
</dbReference>
<evidence type="ECO:0000256" key="1">
    <source>
        <dbReference type="ARBA" id="ARBA00001917"/>
    </source>
</evidence>
<accession>A0A024P956</accession>
<dbReference type="Proteomes" id="UP000028868">
    <property type="component" value="Unassembled WGS sequence"/>
</dbReference>
<dbReference type="InterPro" id="IPR002563">
    <property type="entry name" value="Flavin_Rdtase-like_dom"/>
</dbReference>
<dbReference type="PANTHER" id="PTHR33798">
    <property type="entry name" value="FLAVOPROTEIN OXYGENASE"/>
    <property type="match status" value="1"/>
</dbReference>
<dbReference type="SUPFAM" id="SSF50475">
    <property type="entry name" value="FMN-binding split barrel"/>
    <property type="match status" value="1"/>
</dbReference>
<dbReference type="Pfam" id="PF01613">
    <property type="entry name" value="Flavin_Reduct"/>
    <property type="match status" value="1"/>
</dbReference>
<keyword evidence="3" id="KW-0288">FMN</keyword>
<dbReference type="GO" id="GO:0010181">
    <property type="term" value="F:FMN binding"/>
    <property type="evidence" value="ECO:0007669"/>
    <property type="project" value="InterPro"/>
</dbReference>
<dbReference type="Gene3D" id="2.30.110.10">
    <property type="entry name" value="Electron Transport, Fmn-binding Protein, Chain A"/>
    <property type="match status" value="1"/>
</dbReference>
<evidence type="ECO:0000256" key="4">
    <source>
        <dbReference type="ARBA" id="ARBA00038054"/>
    </source>
</evidence>
<comment type="similarity">
    <text evidence="4">Belongs to the flavoredoxin family.</text>
</comment>
<feature type="domain" description="Flavin reductase like" evidence="5">
    <location>
        <begin position="19"/>
        <end position="170"/>
    </location>
</feature>
<dbReference type="PANTHER" id="PTHR33798:SF5">
    <property type="entry name" value="FLAVIN REDUCTASE LIKE DOMAIN-CONTAINING PROTEIN"/>
    <property type="match status" value="1"/>
</dbReference>
<protein>
    <submittedName>
        <fullName evidence="6">Flavin reductase like domain protein</fullName>
    </submittedName>
</protein>